<evidence type="ECO:0000313" key="2">
    <source>
        <dbReference type="Proteomes" id="UP000295136"/>
    </source>
</evidence>
<gene>
    <name evidence="1" type="ORF">E1295_43810</name>
</gene>
<name>A0A4R5E7G7_9ACTN</name>
<protein>
    <recommendedName>
        <fullName evidence="3">ABM domain-containing protein</fullName>
    </recommendedName>
</protein>
<proteinExistence type="predicted"/>
<reference evidence="1 2" key="1">
    <citation type="submission" date="2019-03" db="EMBL/GenBank/DDBJ databases">
        <title>Draft genome sequences of novel Actinobacteria.</title>
        <authorList>
            <person name="Sahin N."/>
            <person name="Ay H."/>
            <person name="Saygin H."/>
        </authorList>
    </citation>
    <scope>NUCLEOTIDE SEQUENCE [LARGE SCALE GENOMIC DNA]</scope>
    <source>
        <strain evidence="1 2">6K102</strain>
    </source>
</reference>
<comment type="caution">
    <text evidence="1">The sequence shown here is derived from an EMBL/GenBank/DDBJ whole genome shotgun (WGS) entry which is preliminary data.</text>
</comment>
<dbReference type="EMBL" id="SMLD01000228">
    <property type="protein sequence ID" value="TDE26758.1"/>
    <property type="molecule type" value="Genomic_DNA"/>
</dbReference>
<dbReference type="RefSeq" id="WP_132640591.1">
    <property type="nucleotide sequence ID" value="NZ_SMLD01000228.1"/>
</dbReference>
<sequence>MSVQIVRFNTTLEQAPEAEAAIKKVFAAIEEAAPTGLDYTAVRVADGTEFLLTLHLADADINPLLDIQEALAFRAKVAQWAGAPIPPRPVTLLGRYAR</sequence>
<dbReference type="AlphaFoldDB" id="A0A4R5E7G7"/>
<dbReference type="Proteomes" id="UP000295136">
    <property type="component" value="Unassembled WGS sequence"/>
</dbReference>
<organism evidence="1 2">
    <name type="scientific">Nonomuraea mesophila</name>
    <dbReference type="NCBI Taxonomy" id="2530382"/>
    <lineage>
        <taxon>Bacteria</taxon>
        <taxon>Bacillati</taxon>
        <taxon>Actinomycetota</taxon>
        <taxon>Actinomycetes</taxon>
        <taxon>Streptosporangiales</taxon>
        <taxon>Streptosporangiaceae</taxon>
        <taxon>Nonomuraea</taxon>
    </lineage>
</organism>
<accession>A0A4R5E7G7</accession>
<evidence type="ECO:0008006" key="3">
    <source>
        <dbReference type="Google" id="ProtNLM"/>
    </source>
</evidence>
<evidence type="ECO:0000313" key="1">
    <source>
        <dbReference type="EMBL" id="TDE26758.1"/>
    </source>
</evidence>
<keyword evidence="2" id="KW-1185">Reference proteome</keyword>